<keyword evidence="1" id="KW-1133">Transmembrane helix</keyword>
<dbReference type="EMBL" id="MGAV01000012">
    <property type="protein sequence ID" value="OGK54970.1"/>
    <property type="molecule type" value="Genomic_DNA"/>
</dbReference>
<protein>
    <submittedName>
        <fullName evidence="2">Uncharacterized protein</fullName>
    </submittedName>
</protein>
<organism evidence="2 3">
    <name type="scientific">Candidatus Roizmanbacteria bacterium RIFCSPLOWO2_02_FULL_36_11</name>
    <dbReference type="NCBI Taxonomy" id="1802071"/>
    <lineage>
        <taxon>Bacteria</taxon>
        <taxon>Candidatus Roizmaniibacteriota</taxon>
    </lineage>
</organism>
<name>A0A1F7JH84_9BACT</name>
<evidence type="ECO:0000313" key="3">
    <source>
        <dbReference type="Proteomes" id="UP000177418"/>
    </source>
</evidence>
<dbReference type="AlphaFoldDB" id="A0A1F7JH84"/>
<reference evidence="2 3" key="1">
    <citation type="journal article" date="2016" name="Nat. Commun.">
        <title>Thousands of microbial genomes shed light on interconnected biogeochemical processes in an aquifer system.</title>
        <authorList>
            <person name="Anantharaman K."/>
            <person name="Brown C.T."/>
            <person name="Hug L.A."/>
            <person name="Sharon I."/>
            <person name="Castelle C.J."/>
            <person name="Probst A.J."/>
            <person name="Thomas B.C."/>
            <person name="Singh A."/>
            <person name="Wilkins M.J."/>
            <person name="Karaoz U."/>
            <person name="Brodie E.L."/>
            <person name="Williams K.H."/>
            <person name="Hubbard S.S."/>
            <person name="Banfield J.F."/>
        </authorList>
    </citation>
    <scope>NUCLEOTIDE SEQUENCE [LARGE SCALE GENOMIC DNA]</scope>
</reference>
<comment type="caution">
    <text evidence="2">The sequence shown here is derived from an EMBL/GenBank/DDBJ whole genome shotgun (WGS) entry which is preliminary data.</text>
</comment>
<proteinExistence type="predicted"/>
<sequence>MSNINKILIAVNAVVIITVIFLGGLYIKKRQQTQFVPQLVLSPTPSESASSQALDNQVIDSLKKLKKGILTRSTLINTYDGKVVEVNTKGGRLPWANDFQYKFALKIVNEKGESNTFYYNETEMKTKVAMVDKLGKPIKPEEIKTNDAVMIEESMDLKKDWNNNLINLKISIK</sequence>
<evidence type="ECO:0000256" key="1">
    <source>
        <dbReference type="SAM" id="Phobius"/>
    </source>
</evidence>
<dbReference type="Proteomes" id="UP000177418">
    <property type="component" value="Unassembled WGS sequence"/>
</dbReference>
<keyword evidence="1" id="KW-0812">Transmembrane</keyword>
<evidence type="ECO:0000313" key="2">
    <source>
        <dbReference type="EMBL" id="OGK54970.1"/>
    </source>
</evidence>
<feature type="transmembrane region" description="Helical" evidence="1">
    <location>
        <begin position="7"/>
        <end position="27"/>
    </location>
</feature>
<keyword evidence="1" id="KW-0472">Membrane</keyword>
<gene>
    <name evidence="2" type="ORF">A3H78_00655</name>
</gene>
<accession>A0A1F7JH84</accession>